<evidence type="ECO:0000313" key="4">
    <source>
        <dbReference type="Proteomes" id="UP000092445"/>
    </source>
</evidence>
<evidence type="ECO:0000313" key="3">
    <source>
        <dbReference type="EnsemblMetazoa" id="GPAI007661-PA"/>
    </source>
</evidence>
<feature type="compositionally biased region" description="Basic residues" evidence="1">
    <location>
        <begin position="76"/>
        <end position="99"/>
    </location>
</feature>
<dbReference type="EnsemblMetazoa" id="GPAI007661-RA">
    <property type="protein sequence ID" value="GPAI007661-PA"/>
    <property type="gene ID" value="GPAI007661"/>
</dbReference>
<dbReference type="Pfam" id="PF16007">
    <property type="entry name" value="DUF4777"/>
    <property type="match status" value="1"/>
</dbReference>
<dbReference type="Proteomes" id="UP000092445">
    <property type="component" value="Unassembled WGS sequence"/>
</dbReference>
<dbReference type="InterPro" id="IPR031957">
    <property type="entry name" value="DUF4777"/>
</dbReference>
<protein>
    <submittedName>
        <fullName evidence="3">DUF4777 domain-containing protein</fullName>
    </submittedName>
</protein>
<feature type="domain" description="DUF4777" evidence="2">
    <location>
        <begin position="1"/>
        <end position="65"/>
    </location>
</feature>
<keyword evidence="4" id="KW-1185">Reference proteome</keyword>
<reference evidence="4" key="1">
    <citation type="submission" date="2014-03" db="EMBL/GenBank/DDBJ databases">
        <authorList>
            <person name="Aksoy S."/>
            <person name="Warren W."/>
            <person name="Wilson R.K."/>
        </authorList>
    </citation>
    <scope>NUCLEOTIDE SEQUENCE [LARGE SCALE GENOMIC DNA]</scope>
    <source>
        <strain evidence="4">IAEA</strain>
    </source>
</reference>
<evidence type="ECO:0000256" key="1">
    <source>
        <dbReference type="SAM" id="MobiDB-lite"/>
    </source>
</evidence>
<feature type="region of interest" description="Disordered" evidence="1">
    <location>
        <begin position="71"/>
        <end position="99"/>
    </location>
</feature>
<proteinExistence type="predicted"/>
<organism evidence="3 4">
    <name type="scientific">Glossina pallidipes</name>
    <name type="common">Tsetse fly</name>
    <dbReference type="NCBI Taxonomy" id="7398"/>
    <lineage>
        <taxon>Eukaryota</taxon>
        <taxon>Metazoa</taxon>
        <taxon>Ecdysozoa</taxon>
        <taxon>Arthropoda</taxon>
        <taxon>Hexapoda</taxon>
        <taxon>Insecta</taxon>
        <taxon>Pterygota</taxon>
        <taxon>Neoptera</taxon>
        <taxon>Endopterygota</taxon>
        <taxon>Diptera</taxon>
        <taxon>Brachycera</taxon>
        <taxon>Muscomorpha</taxon>
        <taxon>Hippoboscoidea</taxon>
        <taxon>Glossinidae</taxon>
        <taxon>Glossina</taxon>
    </lineage>
</organism>
<name>A0A1A9Z994_GLOPL</name>
<sequence length="99" mass="11154">MLNQNGEVILKVLAKVGEPMTLDNIVMYISARARVPPQEISETVRKTLNGGVQFGFVQKWNGEYYAQTGGMGQGTGRRRCMNQKSKGVHKTQRKYNKVH</sequence>
<evidence type="ECO:0000259" key="2">
    <source>
        <dbReference type="Pfam" id="PF16007"/>
    </source>
</evidence>
<accession>A0A1A9Z994</accession>
<reference evidence="3" key="2">
    <citation type="submission" date="2020-05" db="UniProtKB">
        <authorList>
            <consortium name="EnsemblMetazoa"/>
        </authorList>
    </citation>
    <scope>IDENTIFICATION</scope>
    <source>
        <strain evidence="3">IAEA</strain>
    </source>
</reference>
<dbReference type="VEuPathDB" id="VectorBase:GPAI007661"/>
<dbReference type="AlphaFoldDB" id="A0A1A9Z994"/>